<name>A0A822ZI43_NELNU</name>
<dbReference type="AlphaFoldDB" id="A0A822ZI43"/>
<gene>
    <name evidence="1" type="ORF">HUJ06_001259</name>
</gene>
<protein>
    <submittedName>
        <fullName evidence="1">Uncharacterized protein</fullName>
    </submittedName>
</protein>
<evidence type="ECO:0000313" key="2">
    <source>
        <dbReference type="Proteomes" id="UP000607653"/>
    </source>
</evidence>
<keyword evidence="2" id="KW-1185">Reference proteome</keyword>
<evidence type="ECO:0000313" key="1">
    <source>
        <dbReference type="EMBL" id="DAD43029.1"/>
    </source>
</evidence>
<proteinExistence type="predicted"/>
<organism evidence="1 2">
    <name type="scientific">Nelumbo nucifera</name>
    <name type="common">Sacred lotus</name>
    <dbReference type="NCBI Taxonomy" id="4432"/>
    <lineage>
        <taxon>Eukaryota</taxon>
        <taxon>Viridiplantae</taxon>
        <taxon>Streptophyta</taxon>
        <taxon>Embryophyta</taxon>
        <taxon>Tracheophyta</taxon>
        <taxon>Spermatophyta</taxon>
        <taxon>Magnoliopsida</taxon>
        <taxon>Proteales</taxon>
        <taxon>Nelumbonaceae</taxon>
        <taxon>Nelumbo</taxon>
    </lineage>
</organism>
<reference evidence="1 2" key="1">
    <citation type="journal article" date="2020" name="Mol. Biol. Evol.">
        <title>Distinct Expression and Methylation Patterns for Genes with Different Fates following a Single Whole-Genome Duplication in Flowering Plants.</title>
        <authorList>
            <person name="Shi T."/>
            <person name="Rahmani R.S."/>
            <person name="Gugger P.F."/>
            <person name="Wang M."/>
            <person name="Li H."/>
            <person name="Zhang Y."/>
            <person name="Li Z."/>
            <person name="Wang Q."/>
            <person name="Van de Peer Y."/>
            <person name="Marchal K."/>
            <person name="Chen J."/>
        </authorList>
    </citation>
    <scope>NUCLEOTIDE SEQUENCE [LARGE SCALE GENOMIC DNA]</scope>
    <source>
        <tissue evidence="1">Leaf</tissue>
    </source>
</reference>
<sequence length="49" mass="5898">MEERWQNNIPPPSPRRENLFKRAHTNSQGVFYDPRARELVVTIFLYLPI</sequence>
<dbReference type="EMBL" id="DUZY01000006">
    <property type="protein sequence ID" value="DAD43029.1"/>
    <property type="molecule type" value="Genomic_DNA"/>
</dbReference>
<accession>A0A822ZI43</accession>
<comment type="caution">
    <text evidence="1">The sequence shown here is derived from an EMBL/GenBank/DDBJ whole genome shotgun (WGS) entry which is preliminary data.</text>
</comment>
<dbReference type="Proteomes" id="UP000607653">
    <property type="component" value="Unassembled WGS sequence"/>
</dbReference>